<evidence type="ECO:0000313" key="1">
    <source>
        <dbReference type="EMBL" id="KAH8512308.1"/>
    </source>
</evidence>
<protein>
    <submittedName>
        <fullName evidence="1">Uncharacterized protein</fullName>
    </submittedName>
</protein>
<organism evidence="1 2">
    <name type="scientific">Populus deltoides</name>
    <name type="common">Eastern poplar</name>
    <name type="synonym">Eastern cottonwood</name>
    <dbReference type="NCBI Taxonomy" id="3696"/>
    <lineage>
        <taxon>Eukaryota</taxon>
        <taxon>Viridiplantae</taxon>
        <taxon>Streptophyta</taxon>
        <taxon>Embryophyta</taxon>
        <taxon>Tracheophyta</taxon>
        <taxon>Spermatophyta</taxon>
        <taxon>Magnoliopsida</taxon>
        <taxon>eudicotyledons</taxon>
        <taxon>Gunneridae</taxon>
        <taxon>Pentapetalae</taxon>
        <taxon>rosids</taxon>
        <taxon>fabids</taxon>
        <taxon>Malpighiales</taxon>
        <taxon>Salicaceae</taxon>
        <taxon>Saliceae</taxon>
        <taxon>Populus</taxon>
    </lineage>
</organism>
<gene>
    <name evidence="1" type="ORF">H0E87_009515</name>
</gene>
<dbReference type="PANTHER" id="PTHR33782">
    <property type="entry name" value="OS01G0121600 PROTEIN"/>
    <property type="match status" value="1"/>
</dbReference>
<accession>A0A8T2Z4M0</accession>
<keyword evidence="2" id="KW-1185">Reference proteome</keyword>
<dbReference type="AlphaFoldDB" id="A0A8T2Z4M0"/>
<sequence length="262" mass="29561">MESAPLCSSLLPSFPQKRRYGRGKRSSGTVVLASRRENSQEWLRYGELLVDESMLVLRKRIHEMKMVERNYEPPEEWMEWEKQCYTSYDEFICKFVGFLQLHLMNTRPSLALGMLLLITMSVPASMVMIAQQLMEATCGVFSTVHGVPTVSLYNNGFLEQLSALVQFVKQSAANYIKVFDPSVHAFPSRQHMQHQYGDKVHLEADNSLFKNISLKNIVPDPDVPHGCDANSQELDLQPGVKPKLGSGDRDKALTGLVANLSP</sequence>
<dbReference type="PANTHER" id="PTHR33782:SF13">
    <property type="entry name" value="BY GENSCAN AND GENEFINDER"/>
    <property type="match status" value="1"/>
</dbReference>
<evidence type="ECO:0000313" key="2">
    <source>
        <dbReference type="Proteomes" id="UP000807159"/>
    </source>
</evidence>
<dbReference type="Proteomes" id="UP000807159">
    <property type="component" value="Chromosome 4"/>
</dbReference>
<dbReference type="EMBL" id="JACEGQ020000004">
    <property type="protein sequence ID" value="KAH8512308.1"/>
    <property type="molecule type" value="Genomic_DNA"/>
</dbReference>
<proteinExistence type="predicted"/>
<comment type="caution">
    <text evidence="1">The sequence shown here is derived from an EMBL/GenBank/DDBJ whole genome shotgun (WGS) entry which is preliminary data.</text>
</comment>
<reference evidence="1" key="1">
    <citation type="journal article" date="2021" name="J. Hered.">
        <title>Genome Assembly of Salicaceae Populus deltoides (Eastern Cottonwood) I-69 Based on Nanopore Sequencing and Hi-C Technologies.</title>
        <authorList>
            <person name="Bai S."/>
            <person name="Wu H."/>
            <person name="Zhang J."/>
            <person name="Pan Z."/>
            <person name="Zhao W."/>
            <person name="Li Z."/>
            <person name="Tong C."/>
        </authorList>
    </citation>
    <scope>NUCLEOTIDE SEQUENCE</scope>
    <source>
        <tissue evidence="1">Leaf</tissue>
    </source>
</reference>
<name>A0A8T2Z4M0_POPDE</name>